<comment type="caution">
    <text evidence="11">The sequence shown here is derived from an EMBL/GenBank/DDBJ whole genome shotgun (WGS) entry which is preliminary data.</text>
</comment>
<dbReference type="PANTHER" id="PTHR30221">
    <property type="entry name" value="SMALL-CONDUCTANCE MECHANOSENSITIVE CHANNEL"/>
    <property type="match status" value="1"/>
</dbReference>
<dbReference type="Gene3D" id="2.30.30.60">
    <property type="match status" value="1"/>
</dbReference>
<keyword evidence="3" id="KW-1003">Cell membrane</keyword>
<accession>A0A117LEY0</accession>
<dbReference type="SUPFAM" id="SSF82689">
    <property type="entry name" value="Mechanosensitive channel protein MscS (YggB), C-terminal domain"/>
    <property type="match status" value="1"/>
</dbReference>
<dbReference type="InterPro" id="IPR010920">
    <property type="entry name" value="LSM_dom_sf"/>
</dbReference>
<dbReference type="InterPro" id="IPR023408">
    <property type="entry name" value="MscS_beta-dom_sf"/>
</dbReference>
<reference evidence="11 12" key="1">
    <citation type="journal article" date="2015" name="MBio">
        <title>Genome-Resolved Metagenomic Analysis Reveals Roles for Candidate Phyla and Other Microbial Community Members in Biogeochemical Transformations in Oil Reservoirs.</title>
        <authorList>
            <person name="Hu P."/>
            <person name="Tom L."/>
            <person name="Singh A."/>
            <person name="Thomas B.C."/>
            <person name="Baker B.J."/>
            <person name="Piceno Y.M."/>
            <person name="Andersen G.L."/>
            <person name="Banfield J.F."/>
        </authorList>
    </citation>
    <scope>NUCLEOTIDE SEQUENCE [LARGE SCALE GENOMIC DNA]</scope>
    <source>
        <strain evidence="11">57_489</strain>
    </source>
</reference>
<evidence type="ECO:0000256" key="5">
    <source>
        <dbReference type="ARBA" id="ARBA00022989"/>
    </source>
</evidence>
<evidence type="ECO:0000256" key="3">
    <source>
        <dbReference type="ARBA" id="ARBA00022475"/>
    </source>
</evidence>
<dbReference type="EMBL" id="LGFT01000072">
    <property type="protein sequence ID" value="KUK43448.1"/>
    <property type="molecule type" value="Genomic_DNA"/>
</dbReference>
<dbReference type="InterPro" id="IPR011014">
    <property type="entry name" value="MscS_channel_TM-2"/>
</dbReference>
<evidence type="ECO:0000256" key="2">
    <source>
        <dbReference type="ARBA" id="ARBA00008017"/>
    </source>
</evidence>
<dbReference type="InterPro" id="IPR045275">
    <property type="entry name" value="MscS_archaea/bacteria_type"/>
</dbReference>
<dbReference type="InterPro" id="IPR006685">
    <property type="entry name" value="MscS_channel_2nd"/>
</dbReference>
<comment type="subcellular location">
    <subcellularLocation>
        <location evidence="1">Cell membrane</location>
        <topology evidence="1">Multi-pass membrane protein</topology>
    </subcellularLocation>
</comment>
<dbReference type="PANTHER" id="PTHR30221:SF1">
    <property type="entry name" value="SMALL-CONDUCTANCE MECHANOSENSITIVE CHANNEL"/>
    <property type="match status" value="1"/>
</dbReference>
<comment type="similarity">
    <text evidence="2">Belongs to the MscS (TC 1.A.23) family.</text>
</comment>
<dbReference type="Pfam" id="PF00924">
    <property type="entry name" value="MS_channel_2nd"/>
    <property type="match status" value="1"/>
</dbReference>
<evidence type="ECO:0000256" key="8">
    <source>
        <dbReference type="SAM" id="Phobius"/>
    </source>
</evidence>
<keyword evidence="4 8" id="KW-0812">Transmembrane</keyword>
<evidence type="ECO:0000256" key="7">
    <source>
        <dbReference type="SAM" id="MobiDB-lite"/>
    </source>
</evidence>
<feature type="transmembrane region" description="Helical" evidence="8">
    <location>
        <begin position="77"/>
        <end position="98"/>
    </location>
</feature>
<feature type="compositionally biased region" description="Basic and acidic residues" evidence="7">
    <location>
        <begin position="367"/>
        <end position="377"/>
    </location>
</feature>
<organism evidence="11 12">
    <name type="scientific">Methanothrix harundinacea</name>
    <dbReference type="NCBI Taxonomy" id="301375"/>
    <lineage>
        <taxon>Archaea</taxon>
        <taxon>Methanobacteriati</taxon>
        <taxon>Methanobacteriota</taxon>
        <taxon>Stenosarchaea group</taxon>
        <taxon>Methanomicrobia</taxon>
        <taxon>Methanotrichales</taxon>
        <taxon>Methanotrichaceae</taxon>
        <taxon>Methanothrix</taxon>
    </lineage>
</organism>
<keyword evidence="5 8" id="KW-1133">Transmembrane helix</keyword>
<dbReference type="GO" id="GO:0005886">
    <property type="term" value="C:plasma membrane"/>
    <property type="evidence" value="ECO:0007669"/>
    <property type="project" value="UniProtKB-SubCell"/>
</dbReference>
<protein>
    <submittedName>
        <fullName evidence="11">Transporter, small conductance mechanosensitive ion channel (MscS) family</fullName>
    </submittedName>
</protein>
<dbReference type="InterPro" id="IPR011066">
    <property type="entry name" value="MscS_channel_C_sf"/>
</dbReference>
<evidence type="ECO:0000256" key="1">
    <source>
        <dbReference type="ARBA" id="ARBA00004651"/>
    </source>
</evidence>
<gene>
    <name evidence="11" type="ORF">XD72_2172</name>
</gene>
<dbReference type="Pfam" id="PF21082">
    <property type="entry name" value="MS_channel_3rd"/>
    <property type="match status" value="1"/>
</dbReference>
<evidence type="ECO:0000259" key="9">
    <source>
        <dbReference type="Pfam" id="PF00924"/>
    </source>
</evidence>
<evidence type="ECO:0000256" key="4">
    <source>
        <dbReference type="ARBA" id="ARBA00022692"/>
    </source>
</evidence>
<feature type="domain" description="Mechanosensitive ion channel MscS C-terminal" evidence="10">
    <location>
        <begin position="255"/>
        <end position="336"/>
    </location>
</feature>
<dbReference type="SUPFAM" id="SSF50182">
    <property type="entry name" value="Sm-like ribonucleoproteins"/>
    <property type="match status" value="1"/>
</dbReference>
<sequence>MEGDENISVEEGIFYEYTFPSEIRPDGLDSASNISNLTTGLPQQLSSEVPSQLTGEGAQSTLISAIEYLNSALGIDLVSIVRIFLEIAVIFLATYLAAKMVRRAITVHLPKIFAGGKSGLDAETELTFRTLISRLLVVVIYIAGFLLVISRIPPLNKLAVTLLAGAGIAGIAIGFAAQDSLSNVISGIFLAVFHPFRVGDFIDFNGEYGQIEDLTLRHTTIKTWDGRRIFVPNSIMGNQPIVNWSITDPIITYPVTVGIAYDADIDKAREIMLEVAKRHPLVLKNHEITVRVTELGDFAVNLRLGIDVPNRDVAFTTACDIREAIKKRFDKEGIEIPFPYRNLIIQNPHGSSQSPEDQARELQAMQADKELLEDNAS</sequence>
<evidence type="ECO:0000259" key="10">
    <source>
        <dbReference type="Pfam" id="PF21082"/>
    </source>
</evidence>
<dbReference type="SUPFAM" id="SSF82861">
    <property type="entry name" value="Mechanosensitive channel protein MscS (YggB), transmembrane region"/>
    <property type="match status" value="1"/>
</dbReference>
<dbReference type="Gene3D" id="1.10.287.1260">
    <property type="match status" value="1"/>
</dbReference>
<dbReference type="PATRIC" id="fig|301375.7.peg.532"/>
<evidence type="ECO:0000313" key="11">
    <source>
        <dbReference type="EMBL" id="KUK43448.1"/>
    </source>
</evidence>
<proteinExistence type="inferred from homology"/>
<evidence type="ECO:0000313" key="12">
    <source>
        <dbReference type="Proteomes" id="UP000057043"/>
    </source>
</evidence>
<dbReference type="InterPro" id="IPR049278">
    <property type="entry name" value="MS_channel_C"/>
</dbReference>
<dbReference type="AlphaFoldDB" id="A0A117LEY0"/>
<feature type="domain" description="Mechanosensitive ion channel MscS" evidence="9">
    <location>
        <begin position="179"/>
        <end position="245"/>
    </location>
</feature>
<evidence type="ECO:0000256" key="6">
    <source>
        <dbReference type="ARBA" id="ARBA00023136"/>
    </source>
</evidence>
<feature type="transmembrane region" description="Helical" evidence="8">
    <location>
        <begin position="135"/>
        <end position="152"/>
    </location>
</feature>
<dbReference type="Gene3D" id="3.30.70.100">
    <property type="match status" value="1"/>
</dbReference>
<keyword evidence="6 8" id="KW-0472">Membrane</keyword>
<dbReference type="GO" id="GO:0008381">
    <property type="term" value="F:mechanosensitive monoatomic ion channel activity"/>
    <property type="evidence" value="ECO:0007669"/>
    <property type="project" value="InterPro"/>
</dbReference>
<name>A0A117LEY0_9EURY</name>
<feature type="compositionally biased region" description="Polar residues" evidence="7">
    <location>
        <begin position="347"/>
        <end position="356"/>
    </location>
</feature>
<feature type="region of interest" description="Disordered" evidence="7">
    <location>
        <begin position="347"/>
        <end position="377"/>
    </location>
</feature>
<feature type="transmembrane region" description="Helical" evidence="8">
    <location>
        <begin position="158"/>
        <end position="177"/>
    </location>
</feature>
<dbReference type="Proteomes" id="UP000057043">
    <property type="component" value="Unassembled WGS sequence"/>
</dbReference>